<protein>
    <submittedName>
        <fullName evidence="3">Uncharacterized protein</fullName>
    </submittedName>
</protein>
<evidence type="ECO:0000256" key="2">
    <source>
        <dbReference type="SAM" id="Phobius"/>
    </source>
</evidence>
<evidence type="ECO:0000313" key="3">
    <source>
        <dbReference type="EMBL" id="PRQ50049.1"/>
    </source>
</evidence>
<name>A0A2P6RUF2_ROSCH</name>
<sequence length="388" mass="42954">MKREAAERQSNGSSSSSSEVPLINSQSSSYPTEQLQSGSQVEMGSGGPDPVTWQQIENSETYLVCSMYEEAASLASSILKRLSQHNEDDDDDDDLYDMLESAGMVLVQSLKQLGRTPEILNELKLLFASIPAIPVQVLLTGACFYISEGHSLGIQEFLEVFLSGWSFVDGKCYVLVGKEYNADYTKRHDGHFVLGIDKYLEVVEVYTLNVLGTILNDVDLATSWVENAKIPEDGRQVLLRRLHSLHSIKATNASQGSFSSLLVDNYEDPSPEGCPKVKYPLNGDTAKKQAVLKLSKRLEPCLWWFRTITLKFGNTRLVISNGKIALGCLILLISYVLQRKRATLKRIVQRQALSMKNALVDLWQLAFSYQVNPLAAVQPLGAAARAGQ</sequence>
<gene>
    <name evidence="3" type="ORF">RchiOBHm_Chr2g0128761</name>
</gene>
<dbReference type="InterPro" id="IPR034571">
    <property type="entry name" value="APEM9"/>
</dbReference>
<feature type="compositionally biased region" description="Polar residues" evidence="1">
    <location>
        <begin position="23"/>
        <end position="42"/>
    </location>
</feature>
<dbReference type="OMA" id="FGNTRFS"/>
<feature type="region of interest" description="Disordered" evidence="1">
    <location>
        <begin position="1"/>
        <end position="52"/>
    </location>
</feature>
<keyword evidence="2" id="KW-0472">Membrane</keyword>
<feature type="transmembrane region" description="Helical" evidence="2">
    <location>
        <begin position="317"/>
        <end position="337"/>
    </location>
</feature>
<dbReference type="OrthoDB" id="1919407at2759"/>
<keyword evidence="4" id="KW-1185">Reference proteome</keyword>
<dbReference type="Gramene" id="PRQ50049">
    <property type="protein sequence ID" value="PRQ50049"/>
    <property type="gene ID" value="RchiOBHm_Chr2g0128761"/>
</dbReference>
<dbReference type="PANTHER" id="PTHR36361:SF1">
    <property type="entry name" value="PROTEIN APEM9"/>
    <property type="match status" value="1"/>
</dbReference>
<organism evidence="3 4">
    <name type="scientific">Rosa chinensis</name>
    <name type="common">China rose</name>
    <dbReference type="NCBI Taxonomy" id="74649"/>
    <lineage>
        <taxon>Eukaryota</taxon>
        <taxon>Viridiplantae</taxon>
        <taxon>Streptophyta</taxon>
        <taxon>Embryophyta</taxon>
        <taxon>Tracheophyta</taxon>
        <taxon>Spermatophyta</taxon>
        <taxon>Magnoliopsida</taxon>
        <taxon>eudicotyledons</taxon>
        <taxon>Gunneridae</taxon>
        <taxon>Pentapetalae</taxon>
        <taxon>rosids</taxon>
        <taxon>fabids</taxon>
        <taxon>Rosales</taxon>
        <taxon>Rosaceae</taxon>
        <taxon>Rosoideae</taxon>
        <taxon>Rosoideae incertae sedis</taxon>
        <taxon>Rosa</taxon>
    </lineage>
</organism>
<dbReference type="PANTHER" id="PTHR36361">
    <property type="entry name" value="PROTEIN APEM9"/>
    <property type="match status" value="1"/>
</dbReference>
<dbReference type="STRING" id="74649.A0A2P6RUF2"/>
<accession>A0A2P6RUF2</accession>
<proteinExistence type="predicted"/>
<comment type="caution">
    <text evidence="3">The sequence shown here is derived from an EMBL/GenBank/DDBJ whole genome shotgun (WGS) entry which is preliminary data.</text>
</comment>
<reference evidence="3 4" key="1">
    <citation type="journal article" date="2018" name="Nat. Genet.">
        <title>The Rosa genome provides new insights in the design of modern roses.</title>
        <authorList>
            <person name="Bendahmane M."/>
        </authorList>
    </citation>
    <scope>NUCLEOTIDE SEQUENCE [LARGE SCALE GENOMIC DNA]</scope>
    <source>
        <strain evidence="4">cv. Old Blush</strain>
    </source>
</reference>
<dbReference type="Proteomes" id="UP000238479">
    <property type="component" value="Chromosome 2"/>
</dbReference>
<dbReference type="AlphaFoldDB" id="A0A2P6RUF2"/>
<keyword evidence="2" id="KW-1133">Transmembrane helix</keyword>
<evidence type="ECO:0000256" key="1">
    <source>
        <dbReference type="SAM" id="MobiDB-lite"/>
    </source>
</evidence>
<dbReference type="EMBL" id="PDCK01000040">
    <property type="protein sequence ID" value="PRQ50049.1"/>
    <property type="molecule type" value="Genomic_DNA"/>
</dbReference>
<keyword evidence="2" id="KW-0812">Transmembrane</keyword>
<dbReference type="GO" id="GO:0015919">
    <property type="term" value="P:peroxisomal membrane transport"/>
    <property type="evidence" value="ECO:0007669"/>
    <property type="project" value="InterPro"/>
</dbReference>
<evidence type="ECO:0000313" key="4">
    <source>
        <dbReference type="Proteomes" id="UP000238479"/>
    </source>
</evidence>